<name>A0A1Q5TP24_9EURO</name>
<dbReference type="EMBL" id="MNBE01000630">
    <property type="protein sequence ID" value="OKP01964.1"/>
    <property type="molecule type" value="Genomic_DNA"/>
</dbReference>
<accession>A0A1Q5TP24</accession>
<dbReference type="AlphaFoldDB" id="A0A1Q5TP24"/>
<organism evidence="1 2">
    <name type="scientific">Penicillium subrubescens</name>
    <dbReference type="NCBI Taxonomy" id="1316194"/>
    <lineage>
        <taxon>Eukaryota</taxon>
        <taxon>Fungi</taxon>
        <taxon>Dikarya</taxon>
        <taxon>Ascomycota</taxon>
        <taxon>Pezizomycotina</taxon>
        <taxon>Eurotiomycetes</taxon>
        <taxon>Eurotiomycetidae</taxon>
        <taxon>Eurotiales</taxon>
        <taxon>Aspergillaceae</taxon>
        <taxon>Penicillium</taxon>
    </lineage>
</organism>
<protein>
    <submittedName>
        <fullName evidence="1">Uncharacterized protein</fullName>
    </submittedName>
</protein>
<sequence length="152" mass="16935">MAGLVAKSTTDHFVSDLTMKNVVAEIAIYRALKAELPAITGITAEETFKMVGVNQRRSSDDEISITWSQVSAVSKEFQRRHLDESILKDATDQWDDIAMAVEQILAGDSKISEDQIKHRLGDQKHDGVDLLNPAPPGEDGYLDKWRQDIRAV</sequence>
<evidence type="ECO:0000313" key="1">
    <source>
        <dbReference type="EMBL" id="OKP01964.1"/>
    </source>
</evidence>
<reference evidence="1 2" key="1">
    <citation type="submission" date="2016-10" db="EMBL/GenBank/DDBJ databases">
        <title>Genome sequence of the ascomycete fungus Penicillium subrubescens.</title>
        <authorList>
            <person name="De Vries R.P."/>
            <person name="Peng M."/>
            <person name="Dilokpimol A."/>
            <person name="Hilden K."/>
            <person name="Makela M.R."/>
            <person name="Grigoriev I."/>
            <person name="Riley R."/>
            <person name="Granchi Z."/>
        </authorList>
    </citation>
    <scope>NUCLEOTIDE SEQUENCE [LARGE SCALE GENOMIC DNA]</scope>
    <source>
        <strain evidence="1 2">CBS 132785</strain>
    </source>
</reference>
<keyword evidence="2" id="KW-1185">Reference proteome</keyword>
<evidence type="ECO:0000313" key="2">
    <source>
        <dbReference type="Proteomes" id="UP000186955"/>
    </source>
</evidence>
<dbReference type="Proteomes" id="UP000186955">
    <property type="component" value="Unassembled WGS sequence"/>
</dbReference>
<dbReference type="STRING" id="1316194.A0A1Q5TP24"/>
<gene>
    <name evidence="1" type="ORF">PENSUB_7194</name>
</gene>
<proteinExistence type="predicted"/>
<comment type="caution">
    <text evidence="1">The sequence shown here is derived from an EMBL/GenBank/DDBJ whole genome shotgun (WGS) entry which is preliminary data.</text>
</comment>